<reference evidence="2 3" key="1">
    <citation type="submission" date="2017-10" db="EMBL/GenBank/DDBJ databases">
        <title>Sequencing the genomes of 1000 actinobacteria strains.</title>
        <authorList>
            <person name="Klenk H.-P."/>
        </authorList>
    </citation>
    <scope>NUCLEOTIDE SEQUENCE [LARGE SCALE GENOMIC DNA]</scope>
    <source>
        <strain evidence="2 3">DSM 20688</strain>
    </source>
</reference>
<dbReference type="RefSeq" id="WP_048378646.1">
    <property type="nucleotide sequence ID" value="NZ_LDYE01000001.1"/>
</dbReference>
<keyword evidence="1" id="KW-0472">Membrane</keyword>
<name>A0A2A9DN71_9CORY</name>
<evidence type="ECO:0000313" key="3">
    <source>
        <dbReference type="Proteomes" id="UP000221653"/>
    </source>
</evidence>
<keyword evidence="1" id="KW-1133">Transmembrane helix</keyword>
<dbReference type="OrthoDB" id="317332at2"/>
<accession>A0A2A9DN71</accession>
<protein>
    <submittedName>
        <fullName evidence="2">Uncharacterized protein</fullName>
    </submittedName>
</protein>
<dbReference type="AlphaFoldDB" id="A0A2A9DN71"/>
<feature type="transmembrane region" description="Helical" evidence="1">
    <location>
        <begin position="21"/>
        <end position="41"/>
    </location>
</feature>
<keyword evidence="3" id="KW-1185">Reference proteome</keyword>
<keyword evidence="1" id="KW-0812">Transmembrane</keyword>
<organism evidence="2 3">
    <name type="scientific">Corynebacterium renale</name>
    <dbReference type="NCBI Taxonomy" id="1724"/>
    <lineage>
        <taxon>Bacteria</taxon>
        <taxon>Bacillati</taxon>
        <taxon>Actinomycetota</taxon>
        <taxon>Actinomycetes</taxon>
        <taxon>Mycobacteriales</taxon>
        <taxon>Corynebacteriaceae</taxon>
        <taxon>Corynebacterium</taxon>
    </lineage>
</organism>
<proteinExistence type="predicted"/>
<comment type="caution">
    <text evidence="2">The sequence shown here is derived from an EMBL/GenBank/DDBJ whole genome shotgun (WGS) entry which is preliminary data.</text>
</comment>
<evidence type="ECO:0000313" key="2">
    <source>
        <dbReference type="EMBL" id="PFG27615.1"/>
    </source>
</evidence>
<dbReference type="EMBL" id="PDJF01000001">
    <property type="protein sequence ID" value="PFG27615.1"/>
    <property type="molecule type" value="Genomic_DNA"/>
</dbReference>
<gene>
    <name evidence="2" type="ORF">ATK06_0687</name>
</gene>
<sequence length="152" mass="16708">MTNPFDTPPPAPARRSFPTKIVAIIVAVILALVAVGAVISLQNKKPSNCSIDAIFGSSLTEAEIKDIHNDSESIELPFCNGTWAHLTIDGHDFITAWTGEKWVPYERNQITFLSRGYSCFRESGLRADGAPDELIEQLNLCSADDEATWSNR</sequence>
<dbReference type="STRING" id="1724.GCA_001044175_00038"/>
<evidence type="ECO:0000256" key="1">
    <source>
        <dbReference type="SAM" id="Phobius"/>
    </source>
</evidence>
<dbReference type="Proteomes" id="UP000221653">
    <property type="component" value="Unassembled WGS sequence"/>
</dbReference>